<evidence type="ECO:0000256" key="6">
    <source>
        <dbReference type="ARBA" id="ARBA00022833"/>
    </source>
</evidence>
<keyword evidence="6" id="KW-0862">Zinc</keyword>
<dbReference type="InterPro" id="IPR036236">
    <property type="entry name" value="Znf_C2H2_sf"/>
</dbReference>
<dbReference type="InterPro" id="IPR013087">
    <property type="entry name" value="Znf_C2H2_type"/>
</dbReference>
<evidence type="ECO:0000256" key="1">
    <source>
        <dbReference type="ARBA" id="ARBA00004123"/>
    </source>
</evidence>
<dbReference type="GO" id="GO:0008270">
    <property type="term" value="F:zinc ion binding"/>
    <property type="evidence" value="ECO:0007669"/>
    <property type="project" value="UniProtKB-KW"/>
</dbReference>
<keyword evidence="9" id="KW-0804">Transcription</keyword>
<accession>A0A6P7MIN5</accession>
<dbReference type="GO" id="GO:0000981">
    <property type="term" value="F:DNA-binding transcription factor activity, RNA polymerase II-specific"/>
    <property type="evidence" value="ECO:0007669"/>
    <property type="project" value="TreeGrafter"/>
</dbReference>
<gene>
    <name evidence="14" type="primary">LOC114855142</name>
</gene>
<keyword evidence="5 11" id="KW-0863">Zinc-finger</keyword>
<dbReference type="FunFam" id="3.30.160.60:FF:000902">
    <property type="entry name" value="Zinc finger protein 445"/>
    <property type="match status" value="1"/>
</dbReference>
<comment type="subcellular location">
    <subcellularLocation>
        <location evidence="1">Nucleus</location>
    </subcellularLocation>
</comment>
<dbReference type="Proteomes" id="UP000515150">
    <property type="component" value="Chromosome 5"/>
</dbReference>
<dbReference type="Pfam" id="PF00096">
    <property type="entry name" value="zf-C2H2"/>
    <property type="match status" value="4"/>
</dbReference>
<dbReference type="AlphaFoldDB" id="A0A6P7MIN5"/>
<dbReference type="PANTHER" id="PTHR23235:SF142">
    <property type="entry name" value="ZINC FINGER PROTEIN 384"/>
    <property type="match status" value="1"/>
</dbReference>
<evidence type="ECO:0000256" key="2">
    <source>
        <dbReference type="ARBA" id="ARBA00006991"/>
    </source>
</evidence>
<feature type="domain" description="C2H2-type" evidence="12">
    <location>
        <begin position="224"/>
        <end position="251"/>
    </location>
</feature>
<reference evidence="14" key="1">
    <citation type="submission" date="2025-08" db="UniProtKB">
        <authorList>
            <consortium name="RefSeq"/>
        </authorList>
    </citation>
    <scope>IDENTIFICATION</scope>
</reference>
<dbReference type="InParanoid" id="A0A6P7MIN5"/>
<sequence length="313" mass="36000">MHCGIDAELCGQVSLTGGEMQQNTKHIRQYPLEITDRKQNWPDEQQYHEQDWSACQQHEDPDPTQIKVEKLPLTSSQEETVHEFKPERSFYVEPHFSNHNQTLRNQTFHPTEEERRDVEAEGSNLFRVSQPFSSHYPAPQGVCQESAGGPVNGESFKEHPLSGVMERRRTNSNLCHKVFSVALEGAGSGLTKERRHTCPICTKRFKESSHLKEHVRIHTGEKLYRCEQCGTNFRQSGALTLHTRIHTGERPYECSGCGRRFNRKGDMESHMVTHTGERPHLCLVCGKSYRRKSNLKMHLKIHAEGQKLHTQPL</sequence>
<dbReference type="FunFam" id="3.30.160.60:FF:003288">
    <property type="entry name" value="Uncharacterized protein"/>
    <property type="match status" value="1"/>
</dbReference>
<protein>
    <submittedName>
        <fullName evidence="14">Zinc finger protein 235-like isoform X1</fullName>
    </submittedName>
</protein>
<evidence type="ECO:0000256" key="7">
    <source>
        <dbReference type="ARBA" id="ARBA00023015"/>
    </source>
</evidence>
<evidence type="ECO:0000256" key="8">
    <source>
        <dbReference type="ARBA" id="ARBA00023125"/>
    </source>
</evidence>
<dbReference type="FunFam" id="3.30.160.60:FF:000072">
    <property type="entry name" value="zinc finger protein 143 isoform X1"/>
    <property type="match status" value="1"/>
</dbReference>
<dbReference type="PROSITE" id="PS50157">
    <property type="entry name" value="ZINC_FINGER_C2H2_2"/>
    <property type="match status" value="4"/>
</dbReference>
<dbReference type="Gene3D" id="3.30.160.60">
    <property type="entry name" value="Classic Zinc Finger"/>
    <property type="match status" value="4"/>
</dbReference>
<comment type="similarity">
    <text evidence="2">Belongs to the krueppel C2H2-type zinc-finger protein family.</text>
</comment>
<evidence type="ECO:0000256" key="9">
    <source>
        <dbReference type="ARBA" id="ARBA00023163"/>
    </source>
</evidence>
<evidence type="ECO:0000256" key="3">
    <source>
        <dbReference type="ARBA" id="ARBA00022723"/>
    </source>
</evidence>
<dbReference type="FunFam" id="3.30.160.60:FF:001480">
    <property type="entry name" value="Si:cabz01071911.3"/>
    <property type="match status" value="1"/>
</dbReference>
<name>A0A6P7MIN5_BETSP</name>
<dbReference type="RefSeq" id="XP_029005829.2">
    <property type="nucleotide sequence ID" value="XM_029149996.3"/>
</dbReference>
<evidence type="ECO:0000259" key="12">
    <source>
        <dbReference type="PROSITE" id="PS50157"/>
    </source>
</evidence>
<dbReference type="GO" id="GO:0000978">
    <property type="term" value="F:RNA polymerase II cis-regulatory region sequence-specific DNA binding"/>
    <property type="evidence" value="ECO:0007669"/>
    <property type="project" value="TreeGrafter"/>
</dbReference>
<keyword evidence="3" id="KW-0479">Metal-binding</keyword>
<proteinExistence type="inferred from homology"/>
<dbReference type="GO" id="GO:0005634">
    <property type="term" value="C:nucleus"/>
    <property type="evidence" value="ECO:0007669"/>
    <property type="project" value="UniProtKB-SubCell"/>
</dbReference>
<evidence type="ECO:0000313" key="13">
    <source>
        <dbReference type="Proteomes" id="UP000515150"/>
    </source>
</evidence>
<dbReference type="GeneID" id="114855142"/>
<evidence type="ECO:0000256" key="4">
    <source>
        <dbReference type="ARBA" id="ARBA00022737"/>
    </source>
</evidence>
<dbReference type="PROSITE" id="PS00028">
    <property type="entry name" value="ZINC_FINGER_C2H2_1"/>
    <property type="match status" value="4"/>
</dbReference>
<dbReference type="OrthoDB" id="6077919at2759"/>
<dbReference type="PANTHER" id="PTHR23235">
    <property type="entry name" value="KRUEPPEL-LIKE TRANSCRIPTION FACTOR"/>
    <property type="match status" value="1"/>
</dbReference>
<dbReference type="SUPFAM" id="SSF57667">
    <property type="entry name" value="beta-beta-alpha zinc fingers"/>
    <property type="match status" value="2"/>
</dbReference>
<organism evidence="13 14">
    <name type="scientific">Betta splendens</name>
    <name type="common">Siamese fighting fish</name>
    <dbReference type="NCBI Taxonomy" id="158456"/>
    <lineage>
        <taxon>Eukaryota</taxon>
        <taxon>Metazoa</taxon>
        <taxon>Chordata</taxon>
        <taxon>Craniata</taxon>
        <taxon>Vertebrata</taxon>
        <taxon>Euteleostomi</taxon>
        <taxon>Actinopterygii</taxon>
        <taxon>Neopterygii</taxon>
        <taxon>Teleostei</taxon>
        <taxon>Neoteleostei</taxon>
        <taxon>Acanthomorphata</taxon>
        <taxon>Anabantaria</taxon>
        <taxon>Anabantiformes</taxon>
        <taxon>Anabantoidei</taxon>
        <taxon>Osphronemidae</taxon>
        <taxon>Betta</taxon>
    </lineage>
</organism>
<keyword evidence="7" id="KW-0805">Transcription regulation</keyword>
<dbReference type="SMART" id="SM00355">
    <property type="entry name" value="ZnF_C2H2"/>
    <property type="match status" value="4"/>
</dbReference>
<feature type="domain" description="C2H2-type" evidence="12">
    <location>
        <begin position="252"/>
        <end position="279"/>
    </location>
</feature>
<keyword evidence="10" id="KW-0539">Nucleus</keyword>
<feature type="domain" description="C2H2-type" evidence="12">
    <location>
        <begin position="196"/>
        <end position="223"/>
    </location>
</feature>
<dbReference type="KEGG" id="bspl:114855142"/>
<evidence type="ECO:0000256" key="10">
    <source>
        <dbReference type="ARBA" id="ARBA00023242"/>
    </source>
</evidence>
<evidence type="ECO:0000256" key="11">
    <source>
        <dbReference type="PROSITE-ProRule" id="PRU00042"/>
    </source>
</evidence>
<keyword evidence="8" id="KW-0238">DNA-binding</keyword>
<keyword evidence="13" id="KW-1185">Reference proteome</keyword>
<evidence type="ECO:0000256" key="5">
    <source>
        <dbReference type="ARBA" id="ARBA00022771"/>
    </source>
</evidence>
<feature type="domain" description="C2H2-type" evidence="12">
    <location>
        <begin position="280"/>
        <end position="307"/>
    </location>
</feature>
<evidence type="ECO:0000313" key="14">
    <source>
        <dbReference type="RefSeq" id="XP_029005829.2"/>
    </source>
</evidence>
<keyword evidence="4" id="KW-0677">Repeat</keyword>